<keyword evidence="7" id="KW-0645">Protease</keyword>
<dbReference type="PANTHER" id="PTHR43798">
    <property type="entry name" value="MONOACYLGLYCEROL LIPASE"/>
    <property type="match status" value="1"/>
</dbReference>
<dbReference type="PANTHER" id="PTHR43798:SF33">
    <property type="entry name" value="HYDROLASE, PUTATIVE (AFU_ORTHOLOGUE AFUA_2G14860)-RELATED"/>
    <property type="match status" value="1"/>
</dbReference>
<gene>
    <name evidence="9" type="ORF">QID03_09805</name>
</gene>
<dbReference type="EMBL" id="JASGCB010000015">
    <property type="protein sequence ID" value="MDI9260482.1"/>
    <property type="molecule type" value="Genomic_DNA"/>
</dbReference>
<dbReference type="RefSeq" id="WP_283203944.1">
    <property type="nucleotide sequence ID" value="NZ_JASGCB010000015.1"/>
</dbReference>
<evidence type="ECO:0000256" key="2">
    <source>
        <dbReference type="ARBA" id="ARBA00010088"/>
    </source>
</evidence>
<dbReference type="PRINTS" id="PR00793">
    <property type="entry name" value="PROAMNOPTASE"/>
</dbReference>
<comment type="similarity">
    <text evidence="2 7">Belongs to the peptidase S33 family.</text>
</comment>
<dbReference type="SUPFAM" id="SSF53474">
    <property type="entry name" value="alpha/beta-Hydrolases"/>
    <property type="match status" value="1"/>
</dbReference>
<dbReference type="NCBIfam" id="TIGR01250">
    <property type="entry name" value="pro_imino_pep_2"/>
    <property type="match status" value="1"/>
</dbReference>
<dbReference type="InterPro" id="IPR002410">
    <property type="entry name" value="Peptidase_S33"/>
</dbReference>
<evidence type="ECO:0000313" key="10">
    <source>
        <dbReference type="Proteomes" id="UP001529245"/>
    </source>
</evidence>
<keyword evidence="10" id="KW-1185">Reference proteome</keyword>
<comment type="catalytic activity">
    <reaction evidence="1 7">
        <text>Release of N-terminal proline from a peptide.</text>
        <dbReference type="EC" id="3.4.11.5"/>
    </reaction>
</comment>
<protein>
    <recommendedName>
        <fullName evidence="4 7">Proline iminopeptidase</fullName>
        <shortName evidence="7">PIP</shortName>
        <ecNumber evidence="3 7">3.4.11.5</ecNumber>
    </recommendedName>
    <alternativeName>
        <fullName evidence="6 7">Prolyl aminopeptidase</fullName>
    </alternativeName>
</protein>
<evidence type="ECO:0000256" key="1">
    <source>
        <dbReference type="ARBA" id="ARBA00001585"/>
    </source>
</evidence>
<dbReference type="Pfam" id="PF00561">
    <property type="entry name" value="Abhydrolase_1"/>
    <property type="match status" value="1"/>
</dbReference>
<feature type="domain" description="AB hydrolase-1" evidence="8">
    <location>
        <begin position="28"/>
        <end position="275"/>
    </location>
</feature>
<name>A0ABT6XZM9_ALISE</name>
<reference evidence="9 10" key="1">
    <citation type="submission" date="2023-04" db="EMBL/GenBank/DDBJ databases">
        <title>A. sendaiensis sub sp. chiapanensis a novel subspecie with specific adaptation in bacterial cell wall isolated from an active volcano.</title>
        <authorList>
            <person name="Alvarez Gutierrez P.E."/>
            <person name="Ortiz Cortes L.Y."/>
        </authorList>
    </citation>
    <scope>NUCLEOTIDE SEQUENCE [LARGE SCALE GENOMIC DNA]</scope>
    <source>
        <strain evidence="9 10">PA2</strain>
    </source>
</reference>
<dbReference type="InterPro" id="IPR029058">
    <property type="entry name" value="AB_hydrolase_fold"/>
</dbReference>
<dbReference type="InterPro" id="IPR005945">
    <property type="entry name" value="Pro_imino_pep"/>
</dbReference>
<dbReference type="PIRSF" id="PIRSF005539">
    <property type="entry name" value="Pept_S33_TRI_F1"/>
    <property type="match status" value="1"/>
</dbReference>
<evidence type="ECO:0000259" key="8">
    <source>
        <dbReference type="Pfam" id="PF00561"/>
    </source>
</evidence>
<evidence type="ECO:0000256" key="4">
    <source>
        <dbReference type="ARBA" id="ARBA00021843"/>
    </source>
</evidence>
<dbReference type="GO" id="GO:0016787">
    <property type="term" value="F:hydrolase activity"/>
    <property type="evidence" value="ECO:0007669"/>
    <property type="project" value="UniProtKB-KW"/>
</dbReference>
<dbReference type="Gene3D" id="3.40.50.1820">
    <property type="entry name" value="alpha/beta hydrolase"/>
    <property type="match status" value="1"/>
</dbReference>
<evidence type="ECO:0000256" key="3">
    <source>
        <dbReference type="ARBA" id="ARBA00012568"/>
    </source>
</evidence>
<accession>A0ABT6XZM9</accession>
<evidence type="ECO:0000256" key="5">
    <source>
        <dbReference type="ARBA" id="ARBA00022801"/>
    </source>
</evidence>
<keyword evidence="5 7" id="KW-0378">Hydrolase</keyword>
<dbReference type="InterPro" id="IPR050266">
    <property type="entry name" value="AB_hydrolase_sf"/>
</dbReference>
<sequence length="295" mass="34153">MQAQTRIIRLSTGHHVWTRRVGTSPIRMLLLHGGPGASHEYFEIFEPYLVKAGIELYFYDQLGSYFSDQPDDPSLWTVDRFREEVEEVRQALGLEDFYLLGQSWGGMLALEYALAYPQVLKGLIISNMTASIAAYVRYIQSLRDELPKEIQDDLLAHEARGDYDSERYQGLLIEHLYKKHLCRLDPWPDAVVRTFAHMNQQVYRTMQGPNEFVVTGNFKDWDRWADLGHIRVPTLVIGARHDTMDPADIEEMARRMPRARSVICLRGSHMSMWDDSEAYFGAIETFVRDVEAGRF</sequence>
<dbReference type="Proteomes" id="UP001529245">
    <property type="component" value="Unassembled WGS sequence"/>
</dbReference>
<proteinExistence type="inferred from homology"/>
<organism evidence="9 10">
    <name type="scientific">Alicyclobacillus sendaiensis PA2</name>
    <dbReference type="NCBI Taxonomy" id="3029425"/>
    <lineage>
        <taxon>Bacteria</taxon>
        <taxon>Bacillati</taxon>
        <taxon>Bacillota</taxon>
        <taxon>Bacilli</taxon>
        <taxon>Bacillales</taxon>
        <taxon>Alicyclobacillaceae</taxon>
        <taxon>Alicyclobacillus</taxon>
    </lineage>
</organism>
<evidence type="ECO:0000256" key="6">
    <source>
        <dbReference type="ARBA" id="ARBA00029605"/>
    </source>
</evidence>
<comment type="caution">
    <text evidence="9">The sequence shown here is derived from an EMBL/GenBank/DDBJ whole genome shotgun (WGS) entry which is preliminary data.</text>
</comment>
<evidence type="ECO:0000313" key="9">
    <source>
        <dbReference type="EMBL" id="MDI9260482.1"/>
    </source>
</evidence>
<dbReference type="InterPro" id="IPR000073">
    <property type="entry name" value="AB_hydrolase_1"/>
</dbReference>
<keyword evidence="7" id="KW-0031">Aminopeptidase</keyword>
<evidence type="ECO:0000256" key="7">
    <source>
        <dbReference type="PIRNR" id="PIRNR005539"/>
    </source>
</evidence>
<comment type="function">
    <text evidence="7">Releases the N-terminal proline from various substrates.</text>
</comment>
<dbReference type="EC" id="3.4.11.5" evidence="3 7"/>